<keyword evidence="1" id="KW-0812">Transmembrane</keyword>
<keyword evidence="1" id="KW-0472">Membrane</keyword>
<dbReference type="AlphaFoldDB" id="A0A652LD17"/>
<sequence>MRRVSRRGDIGAALLLLLLDAVLLAFLLFGVVVSGGLTGSPDRAAIGREASGAAQVCLVCLLVSAGVATAVRAWTTLAVQVVVLGGAMVVAWTGFGP</sequence>
<dbReference type="RefSeq" id="WP_147982459.1">
    <property type="nucleotide sequence ID" value="NZ_RDBM01000009.1"/>
</dbReference>
<comment type="caution">
    <text evidence="2">The sequence shown here is derived from an EMBL/GenBank/DDBJ whole genome shotgun (WGS) entry which is preliminary data.</text>
</comment>
<keyword evidence="1" id="KW-1133">Transmembrane helix</keyword>
<name>A0A652LD17_9ACTN</name>
<feature type="transmembrane region" description="Helical" evidence="1">
    <location>
        <begin position="12"/>
        <end position="32"/>
    </location>
</feature>
<organism evidence="2">
    <name type="scientific">Streptomyces sp. gb1(2016)</name>
    <dbReference type="NCBI Taxonomy" id="1828321"/>
    <lineage>
        <taxon>Bacteria</taxon>
        <taxon>Bacillati</taxon>
        <taxon>Actinomycetota</taxon>
        <taxon>Actinomycetes</taxon>
        <taxon>Kitasatosporales</taxon>
        <taxon>Streptomycetaceae</taxon>
        <taxon>Streptomyces</taxon>
    </lineage>
</organism>
<gene>
    <name evidence="2" type="ORF">EAO74_02205</name>
</gene>
<accession>A0A652LD17</accession>
<evidence type="ECO:0000256" key="1">
    <source>
        <dbReference type="SAM" id="Phobius"/>
    </source>
</evidence>
<protein>
    <submittedName>
        <fullName evidence="2">Transporter</fullName>
    </submittedName>
</protein>
<feature type="transmembrane region" description="Helical" evidence="1">
    <location>
        <begin position="77"/>
        <end position="95"/>
    </location>
</feature>
<dbReference type="EMBL" id="RDBM01000009">
    <property type="protein sequence ID" value="TXS33919.1"/>
    <property type="molecule type" value="Genomic_DNA"/>
</dbReference>
<feature type="transmembrane region" description="Helical" evidence="1">
    <location>
        <begin position="52"/>
        <end position="70"/>
    </location>
</feature>
<reference evidence="2" key="1">
    <citation type="submission" date="2018-10" db="EMBL/GenBank/DDBJ databases">
        <authorList>
            <person name="Hariharan J."/>
            <person name="Choudoir M.J."/>
            <person name="Diebold P."/>
            <person name="Panke-Buisse K."/>
            <person name="Campbell A.N."/>
            <person name="Buckley D.H."/>
        </authorList>
    </citation>
    <scope>NUCLEOTIDE SEQUENCE</scope>
    <source>
        <strain evidence="2">Gb1</strain>
    </source>
</reference>
<evidence type="ECO:0000313" key="2">
    <source>
        <dbReference type="EMBL" id="TXS33919.1"/>
    </source>
</evidence>
<proteinExistence type="predicted"/>